<dbReference type="SMR" id="Q749X1"/>
<evidence type="ECO:0000313" key="3">
    <source>
        <dbReference type="EMBL" id="AAR35993.2"/>
    </source>
</evidence>
<dbReference type="OrthoDB" id="9773852at2"/>
<evidence type="ECO:0000259" key="2">
    <source>
        <dbReference type="Pfam" id="PF08486"/>
    </source>
</evidence>
<evidence type="ECO:0000313" key="4">
    <source>
        <dbReference type="Proteomes" id="UP000000577"/>
    </source>
</evidence>
<feature type="signal peptide" evidence="1">
    <location>
        <begin position="1"/>
        <end position="18"/>
    </location>
</feature>
<dbReference type="InParanoid" id="Q749X1"/>
<dbReference type="InterPro" id="IPR013693">
    <property type="entry name" value="SpoIID/LytB_N"/>
</dbReference>
<accession>Q749X1</accession>
<proteinExistence type="predicted"/>
<keyword evidence="3" id="KW-0132">Cell division</keyword>
<dbReference type="PATRIC" id="fig|243231.5.peg.2651"/>
<reference evidence="3 4" key="1">
    <citation type="journal article" date="2003" name="Science">
        <title>Genome of Geobacter sulfurreducens: metal reduction in subsurface environments.</title>
        <authorList>
            <person name="Methe B.A."/>
            <person name="Nelson K.E."/>
            <person name="Eisen J.A."/>
            <person name="Paulsen I.T."/>
            <person name="Nelson W."/>
            <person name="Heidelberg J.F."/>
            <person name="Wu D."/>
            <person name="Wu M."/>
            <person name="Ward N."/>
            <person name="Beanan M.J."/>
            <person name="Dodson R.J."/>
            <person name="Madupu R."/>
            <person name="Brinkac L.M."/>
            <person name="Daugherty S.C."/>
            <person name="DeBoy R.T."/>
            <person name="Durkin A.S."/>
            <person name="Gwinn M."/>
            <person name="Kolonay J.F."/>
            <person name="Sullivan S.A."/>
            <person name="Haft D.H."/>
            <person name="Selengut J."/>
            <person name="Davidsen T.M."/>
            <person name="Zafar N."/>
            <person name="White O."/>
            <person name="Tran B."/>
            <person name="Romero C."/>
            <person name="Forberger H.A."/>
            <person name="Weidman J."/>
            <person name="Khouri H."/>
            <person name="Feldblyum T.V."/>
            <person name="Utterback T.R."/>
            <person name="Van Aken S.E."/>
            <person name="Lovley D.R."/>
            <person name="Fraser C.M."/>
        </authorList>
    </citation>
    <scope>NUCLEOTIDE SEQUENCE [LARGE SCALE GENOMIC DNA]</scope>
    <source>
        <strain evidence="4">ATCC 51573 / DSM 12127 / PCA</strain>
    </source>
</reference>
<dbReference type="AlphaFoldDB" id="Q749X1"/>
<dbReference type="EMBL" id="AE017180">
    <property type="protein sequence ID" value="AAR35993.2"/>
    <property type="molecule type" value="Genomic_DNA"/>
</dbReference>
<gene>
    <name evidence="3" type="ordered locus">GSU2621</name>
</gene>
<feature type="chain" id="PRO_5004286316" evidence="1">
    <location>
        <begin position="19"/>
        <end position="378"/>
    </location>
</feature>
<sequence length="378" mass="41024">MVRALFVLLAVVFFAATAGGGTAPFRQETVRVAIVKGDDEVRVDGDGLLATDQGGEPVRFALPAPVRRVGEALSVGGRVLRRLTIASPSTVTVNGKRYRGIIELVPADKGILVINELPLEDYLVGLINCEISSQWPMESVKAQAVVARTYAVYQKKARAGAAYHLESTVLDQVYGGCEIEDSRAARGVRETAGEILTWAGQPIQAFYHSNCGGRTEVAENVWGFKLPYLKSVDCAYCSDTPSTRWEQTLPLKKLESLLRGAGIAVSGLRDIREGKRNNSGRLTELVLVSSRGSTAVPAVTFRKIVGYTVIKSTNFLVKVRGDEAVFTGMGYGHGVGLCQWGAKQRASDGFSYREILSYYFPEAVLTRMDDGQGSDARY</sequence>
<dbReference type="Pfam" id="PF08486">
    <property type="entry name" value="SpoIID"/>
    <property type="match status" value="1"/>
</dbReference>
<dbReference type="GO" id="GO:0051301">
    <property type="term" value="P:cell division"/>
    <property type="evidence" value="ECO:0007669"/>
    <property type="project" value="UniProtKB-KW"/>
</dbReference>
<keyword evidence="3" id="KW-0131">Cell cycle</keyword>
<dbReference type="HOGENOM" id="CLU_021203_3_3_7"/>
<dbReference type="STRING" id="243231.GSU2621"/>
<keyword evidence="1" id="KW-0732">Signal</keyword>
<dbReference type="NCBIfam" id="TIGR02669">
    <property type="entry name" value="SpoIID_LytB"/>
    <property type="match status" value="1"/>
</dbReference>
<dbReference type="EnsemblBacteria" id="AAR35993">
    <property type="protein sequence ID" value="AAR35993"/>
    <property type="gene ID" value="GSU2621"/>
</dbReference>
<dbReference type="InterPro" id="IPR013486">
    <property type="entry name" value="SpoIID/LytB"/>
</dbReference>
<organism evidence="3 4">
    <name type="scientific">Geobacter sulfurreducens (strain ATCC 51573 / DSM 12127 / PCA)</name>
    <dbReference type="NCBI Taxonomy" id="243231"/>
    <lineage>
        <taxon>Bacteria</taxon>
        <taxon>Pseudomonadati</taxon>
        <taxon>Thermodesulfobacteriota</taxon>
        <taxon>Desulfuromonadia</taxon>
        <taxon>Geobacterales</taxon>
        <taxon>Geobacteraceae</taxon>
        <taxon>Geobacter</taxon>
    </lineage>
</organism>
<feature type="domain" description="Sporulation stage II protein D amidase enhancer LytB N-terminal" evidence="2">
    <location>
        <begin position="108"/>
        <end position="198"/>
    </location>
</feature>
<dbReference type="InterPro" id="IPR051922">
    <property type="entry name" value="Bact_Sporulation_Assoc"/>
</dbReference>
<reference evidence="3 4" key="2">
    <citation type="journal article" date="2012" name="BMC Genomics">
        <title>Comparative genomic analysis of Geobacter sulfurreducens KN400, a strain with enhanced capacity for extracellular electron transfer and electricity production.</title>
        <authorList>
            <person name="Butler J.E."/>
            <person name="Young N.D."/>
            <person name="Aklujkar M."/>
            <person name="Lovley D.R."/>
        </authorList>
    </citation>
    <scope>NUCLEOTIDE SEQUENCE [LARGE SCALE GENOMIC DNA]</scope>
    <source>
        <strain evidence="4">ATCC 51573 / DSM 12127 / PCA</strain>
    </source>
</reference>
<dbReference type="KEGG" id="gsu:GSU2621"/>
<name>Q749X1_GEOSL</name>
<protein>
    <submittedName>
        <fullName evidence="3">Cell division protein, SpoIID family, putative</fullName>
    </submittedName>
</protein>
<keyword evidence="4" id="KW-1185">Reference proteome</keyword>
<dbReference type="RefSeq" id="WP_010943259.1">
    <property type="nucleotide sequence ID" value="NC_002939.5"/>
</dbReference>
<dbReference type="Proteomes" id="UP000000577">
    <property type="component" value="Chromosome"/>
</dbReference>
<evidence type="ECO:0000256" key="1">
    <source>
        <dbReference type="SAM" id="SignalP"/>
    </source>
</evidence>
<dbReference type="PANTHER" id="PTHR30032">
    <property type="entry name" value="N-ACETYLMURAMOYL-L-ALANINE AMIDASE-RELATED"/>
    <property type="match status" value="1"/>
</dbReference>
<dbReference type="eggNOG" id="COG2385">
    <property type="taxonomic scope" value="Bacteria"/>
</dbReference>
<dbReference type="PANTHER" id="PTHR30032:SF4">
    <property type="entry name" value="AMIDASE ENHANCER"/>
    <property type="match status" value="1"/>
</dbReference>
<dbReference type="GO" id="GO:0030435">
    <property type="term" value="P:sporulation resulting in formation of a cellular spore"/>
    <property type="evidence" value="ECO:0007669"/>
    <property type="project" value="InterPro"/>
</dbReference>